<dbReference type="RefSeq" id="WP_127907531.1">
    <property type="nucleotide sequence ID" value="NZ_RQXX01000006.1"/>
</dbReference>
<keyword evidence="3" id="KW-1185">Reference proteome</keyword>
<reference evidence="2 3" key="1">
    <citation type="submission" date="2018-11" db="EMBL/GenBank/DDBJ databases">
        <title>Mesobaculum littorinae gen. nov., sp. nov., isolated from Littorina scabra that represents a novel genus of the order Rhodobacteraceae.</title>
        <authorList>
            <person name="Li F."/>
        </authorList>
    </citation>
    <scope>NUCLEOTIDE SEQUENCE [LARGE SCALE GENOMIC DNA]</scope>
    <source>
        <strain evidence="2 3">M0103</strain>
    </source>
</reference>
<organism evidence="2 3">
    <name type="scientific">Mesobaculum littorinae</name>
    <dbReference type="NCBI Taxonomy" id="2486419"/>
    <lineage>
        <taxon>Bacteria</taxon>
        <taxon>Pseudomonadati</taxon>
        <taxon>Pseudomonadota</taxon>
        <taxon>Alphaproteobacteria</taxon>
        <taxon>Rhodobacterales</taxon>
        <taxon>Roseobacteraceae</taxon>
        <taxon>Mesobaculum</taxon>
    </lineage>
</organism>
<sequence>MTTKTLLAAVAIAAVPAFASAQSAADQQLAASLGVSASEFTSHELARLKSAKSDNDRKEVEFILSHQGGQPSNTSAGAAALAASAGVEPGTLDVNQLARLRVAREDNDFNEVHAILTGATSNSTSAYKTQLARSLNVDADDYTVADLVRLRKSIED</sequence>
<evidence type="ECO:0000256" key="1">
    <source>
        <dbReference type="SAM" id="SignalP"/>
    </source>
</evidence>
<name>A0A438AEL7_9RHOB</name>
<dbReference type="Proteomes" id="UP000285908">
    <property type="component" value="Unassembled WGS sequence"/>
</dbReference>
<evidence type="ECO:0008006" key="4">
    <source>
        <dbReference type="Google" id="ProtNLM"/>
    </source>
</evidence>
<evidence type="ECO:0000313" key="2">
    <source>
        <dbReference type="EMBL" id="RVV97055.1"/>
    </source>
</evidence>
<gene>
    <name evidence="2" type="ORF">EKE94_15450</name>
</gene>
<comment type="caution">
    <text evidence="2">The sequence shown here is derived from an EMBL/GenBank/DDBJ whole genome shotgun (WGS) entry which is preliminary data.</text>
</comment>
<evidence type="ECO:0000313" key="3">
    <source>
        <dbReference type="Proteomes" id="UP000285908"/>
    </source>
</evidence>
<proteinExistence type="predicted"/>
<dbReference type="EMBL" id="RQXX01000006">
    <property type="protein sequence ID" value="RVV97055.1"/>
    <property type="molecule type" value="Genomic_DNA"/>
</dbReference>
<dbReference type="AlphaFoldDB" id="A0A438AEL7"/>
<feature type="signal peptide" evidence="1">
    <location>
        <begin position="1"/>
        <end position="19"/>
    </location>
</feature>
<feature type="chain" id="PRO_5019196576" description="DUF4168 domain-containing protein" evidence="1">
    <location>
        <begin position="20"/>
        <end position="156"/>
    </location>
</feature>
<accession>A0A438AEL7</accession>
<protein>
    <recommendedName>
        <fullName evidence="4">DUF4168 domain-containing protein</fullName>
    </recommendedName>
</protein>
<keyword evidence="1" id="KW-0732">Signal</keyword>